<evidence type="ECO:0000313" key="2">
    <source>
        <dbReference type="Proteomes" id="UP000028534"/>
    </source>
</evidence>
<reference evidence="1 2" key="1">
    <citation type="submission" date="2014-03" db="EMBL/GenBank/DDBJ databases">
        <title>Genome sequence of Sphingobium yanoikuyae B1.</title>
        <authorList>
            <person name="Gan H.M."/>
            <person name="Gan H.Y."/>
            <person name="Savka M.A."/>
        </authorList>
    </citation>
    <scope>NUCLEOTIDE SEQUENCE [LARGE SCALE GENOMIC DNA]</scope>
    <source>
        <strain evidence="1 2">B1</strain>
    </source>
</reference>
<comment type="caution">
    <text evidence="1">The sequence shown here is derived from an EMBL/GenBank/DDBJ whole genome shotgun (WGS) entry which is preliminary data.</text>
</comment>
<evidence type="ECO:0000313" key="1">
    <source>
        <dbReference type="EMBL" id="KEZ16890.1"/>
    </source>
</evidence>
<dbReference type="Proteomes" id="UP000028534">
    <property type="component" value="Unassembled WGS sequence"/>
</dbReference>
<dbReference type="EMBL" id="JGVR01000026">
    <property type="protein sequence ID" value="KEZ16890.1"/>
    <property type="molecule type" value="Genomic_DNA"/>
</dbReference>
<dbReference type="RefSeq" id="WP_051886908.1">
    <property type="nucleotide sequence ID" value="NZ_JGVR01000026.1"/>
</dbReference>
<dbReference type="PATRIC" id="fig|13690.10.peg.3966"/>
<name>A0A084EFZ8_SPHYA</name>
<dbReference type="Pfam" id="PF19613">
    <property type="entry name" value="DUF6118"/>
    <property type="match status" value="1"/>
</dbReference>
<gene>
    <name evidence="1" type="ORF">CP98_03862</name>
</gene>
<proteinExistence type="predicted"/>
<dbReference type="AlphaFoldDB" id="A0A084EFZ8"/>
<dbReference type="InterPro" id="IPR046121">
    <property type="entry name" value="DUF6118"/>
</dbReference>
<dbReference type="eggNOG" id="ENOG5032ZSD">
    <property type="taxonomic scope" value="Bacteria"/>
</dbReference>
<organism evidence="1 2">
    <name type="scientific">Sphingobium yanoikuyae</name>
    <name type="common">Sphingomonas yanoikuyae</name>
    <dbReference type="NCBI Taxonomy" id="13690"/>
    <lineage>
        <taxon>Bacteria</taxon>
        <taxon>Pseudomonadati</taxon>
        <taxon>Pseudomonadota</taxon>
        <taxon>Alphaproteobacteria</taxon>
        <taxon>Sphingomonadales</taxon>
        <taxon>Sphingomonadaceae</taxon>
        <taxon>Sphingobium</taxon>
    </lineage>
</organism>
<accession>A0A084EFZ8</accession>
<protein>
    <submittedName>
        <fullName evidence="1">Uncharacterized protein</fullName>
    </submittedName>
</protein>
<sequence length="234" mass="26408">MDEKRWPNALPYEPPPMDPATRAFTELKGELALLRRAVEHVAAEKADIEIPDYSNTLAKLSKSVIAIERAPALQMTPEEFQSQIEAAAALARREDQAAITELKRELADTRRDLRATIGTAATIAQQERDRWRWAGGGFVAGCLAWAVLPGFVARIAPTDWHWPERLAARTVREPTLWQAGIRIMQADSPQAWQFIADAAELRRDNHEAIDACEQQAVKAKQPVRCTIRVRYRQH</sequence>